<feature type="compositionally biased region" description="Basic and acidic residues" evidence="1">
    <location>
        <begin position="333"/>
        <end position="342"/>
    </location>
</feature>
<evidence type="ECO:0000313" key="3">
    <source>
        <dbReference type="Proteomes" id="UP000077266"/>
    </source>
</evidence>
<protein>
    <submittedName>
        <fullName evidence="2">Uncharacterized protein</fullName>
    </submittedName>
</protein>
<sequence length="635" mass="69579">MTTSKLRIAYYCSGHGYGHATRVSAFAKNLLALNASVFIVSSGKSACSPAHIFSDSIVRGAHYRYAEIDPVIVQPLAYRIDRPKSLQVLERFLATKDEKAEHERQWLLDTSIDCVISDAAGLASLAAHLAGIPSILCTNFTFDSIFSYLGTHFVDPSSSSSSLEPVSAEEQSQDVPVSTNVLDPLVTQLFDAYRCADLLLLLPGAIPIPSFMPFAELPSPTWLDDHQRFLASIAEDLQRAQLPSNTLSPTSTTRDIVPTPLLVRDPSIDVYERDSRSRLLSSIGIPDALHDHKILVVSFGGQRIVPPRSVSGSASRQSPAPPQDNFATSSSRRPSEHGHLPEVPEAQNGHQSSHSTTGKPHHHTHEPHHASHFQHPHELRHHVPAPRAAHSRLNSAQELMAAIEKLQNVSVRELPPTPATNTENGPKGRQILHIATPSHMYVPGAPGPVSPPGSAKSLKRFPFAEGLTVETAAAAEEEPEEEPTLLPDDTWIAVVCGAGDTWDSGELPERFFVAPKDVWMPDLTAIADVLMGKLGYSTCAECVDSCTPFVFVPRPLFLEEAGLRILIQTRGVGLEMTREQYESGDWATLVQQAWELGREKKAAKIQRGVDTQRQKELRTLAGQVLEWIRCRRQSA</sequence>
<dbReference type="OrthoDB" id="1684102at2759"/>
<organism evidence="2 3">
    <name type="scientific">Exidia glandulosa HHB12029</name>
    <dbReference type="NCBI Taxonomy" id="1314781"/>
    <lineage>
        <taxon>Eukaryota</taxon>
        <taxon>Fungi</taxon>
        <taxon>Dikarya</taxon>
        <taxon>Basidiomycota</taxon>
        <taxon>Agaricomycotina</taxon>
        <taxon>Agaricomycetes</taxon>
        <taxon>Auriculariales</taxon>
        <taxon>Exidiaceae</taxon>
        <taxon>Exidia</taxon>
    </lineage>
</organism>
<gene>
    <name evidence="2" type="ORF">EXIGLDRAFT_664914</name>
</gene>
<dbReference type="PANTHER" id="PTHR38134">
    <property type="entry name" value="SLR1395 PROTEIN"/>
    <property type="match status" value="1"/>
</dbReference>
<feature type="compositionally biased region" description="Polar residues" evidence="1">
    <location>
        <begin position="348"/>
        <end position="358"/>
    </location>
</feature>
<evidence type="ECO:0000313" key="2">
    <source>
        <dbReference type="EMBL" id="KZW02889.1"/>
    </source>
</evidence>
<accession>A0A165PZU9</accession>
<name>A0A165PZU9_EXIGL</name>
<dbReference type="EMBL" id="KV425886">
    <property type="protein sequence ID" value="KZW02889.1"/>
    <property type="molecule type" value="Genomic_DNA"/>
</dbReference>
<evidence type="ECO:0000256" key="1">
    <source>
        <dbReference type="SAM" id="MobiDB-lite"/>
    </source>
</evidence>
<proteinExistence type="predicted"/>
<feature type="compositionally biased region" description="Basic residues" evidence="1">
    <location>
        <begin position="359"/>
        <end position="378"/>
    </location>
</feature>
<keyword evidence="3" id="KW-1185">Reference proteome</keyword>
<reference evidence="2 3" key="1">
    <citation type="journal article" date="2016" name="Mol. Biol. Evol.">
        <title>Comparative Genomics of Early-Diverging Mushroom-Forming Fungi Provides Insights into the Origins of Lignocellulose Decay Capabilities.</title>
        <authorList>
            <person name="Nagy L.G."/>
            <person name="Riley R."/>
            <person name="Tritt A."/>
            <person name="Adam C."/>
            <person name="Daum C."/>
            <person name="Floudas D."/>
            <person name="Sun H."/>
            <person name="Yadav J.S."/>
            <person name="Pangilinan J."/>
            <person name="Larsson K.H."/>
            <person name="Matsuura K."/>
            <person name="Barry K."/>
            <person name="Labutti K."/>
            <person name="Kuo R."/>
            <person name="Ohm R.A."/>
            <person name="Bhattacharya S.S."/>
            <person name="Shirouzu T."/>
            <person name="Yoshinaga Y."/>
            <person name="Martin F.M."/>
            <person name="Grigoriev I.V."/>
            <person name="Hibbett D.S."/>
        </authorList>
    </citation>
    <scope>NUCLEOTIDE SEQUENCE [LARGE SCALE GENOMIC DNA]</scope>
    <source>
        <strain evidence="2 3">HHB12029</strain>
    </source>
</reference>
<dbReference type="InterPro" id="IPR053205">
    <property type="entry name" value="GHMP_kinase_L-arabinokinase"/>
</dbReference>
<dbReference type="Proteomes" id="UP000077266">
    <property type="component" value="Unassembled WGS sequence"/>
</dbReference>
<dbReference type="PANTHER" id="PTHR38134:SF2">
    <property type="entry name" value="GALACTOKINASE"/>
    <property type="match status" value="1"/>
</dbReference>
<dbReference type="AlphaFoldDB" id="A0A165PZU9"/>
<dbReference type="SUPFAM" id="SSF53756">
    <property type="entry name" value="UDP-Glycosyltransferase/glycogen phosphorylase"/>
    <property type="match status" value="1"/>
</dbReference>
<feature type="region of interest" description="Disordered" evidence="1">
    <location>
        <begin position="307"/>
        <end position="378"/>
    </location>
</feature>
<dbReference type="InParanoid" id="A0A165PZU9"/>
<dbReference type="STRING" id="1314781.A0A165PZU9"/>